<dbReference type="PROSITE" id="PS50865">
    <property type="entry name" value="ZF_MYND_2"/>
    <property type="match status" value="1"/>
</dbReference>
<feature type="domain" description="MYND-type" evidence="6">
    <location>
        <begin position="22"/>
        <end position="64"/>
    </location>
</feature>
<evidence type="ECO:0000256" key="4">
    <source>
        <dbReference type="PROSITE-ProRule" id="PRU00134"/>
    </source>
</evidence>
<dbReference type="GO" id="GO:0008270">
    <property type="term" value="F:zinc ion binding"/>
    <property type="evidence" value="ECO:0007669"/>
    <property type="project" value="UniProtKB-KW"/>
</dbReference>
<evidence type="ECO:0000256" key="1">
    <source>
        <dbReference type="ARBA" id="ARBA00022723"/>
    </source>
</evidence>
<comment type="caution">
    <text evidence="7">The sequence shown here is derived from an EMBL/GenBank/DDBJ whole genome shotgun (WGS) entry which is preliminary data.</text>
</comment>
<evidence type="ECO:0000259" key="6">
    <source>
        <dbReference type="PROSITE" id="PS50865"/>
    </source>
</evidence>
<dbReference type="OrthoDB" id="2785498at2759"/>
<dbReference type="Proteomes" id="UP000703269">
    <property type="component" value="Unassembled WGS sequence"/>
</dbReference>
<protein>
    <submittedName>
        <fullName evidence="7">Zinc finger MYND domain-containing protein</fullName>
    </submittedName>
</protein>
<evidence type="ECO:0000256" key="5">
    <source>
        <dbReference type="SAM" id="MobiDB-lite"/>
    </source>
</evidence>
<reference evidence="7 8" key="1">
    <citation type="submission" date="2021-08" db="EMBL/GenBank/DDBJ databases">
        <title>Draft Genome Sequence of Phanerochaete sordida strain YK-624.</title>
        <authorList>
            <person name="Mori T."/>
            <person name="Dohra H."/>
            <person name="Suzuki T."/>
            <person name="Kawagishi H."/>
            <person name="Hirai H."/>
        </authorList>
    </citation>
    <scope>NUCLEOTIDE SEQUENCE [LARGE SCALE GENOMIC DNA]</scope>
    <source>
        <strain evidence="7 8">YK-624</strain>
    </source>
</reference>
<dbReference type="SUPFAM" id="SSF144232">
    <property type="entry name" value="HIT/MYND zinc finger-like"/>
    <property type="match status" value="1"/>
</dbReference>
<evidence type="ECO:0000256" key="3">
    <source>
        <dbReference type="ARBA" id="ARBA00022833"/>
    </source>
</evidence>
<accession>A0A9P3FZC1</accession>
<evidence type="ECO:0000313" key="7">
    <source>
        <dbReference type="EMBL" id="GJE85351.1"/>
    </source>
</evidence>
<organism evidence="7 8">
    <name type="scientific">Phanerochaete sordida</name>
    <dbReference type="NCBI Taxonomy" id="48140"/>
    <lineage>
        <taxon>Eukaryota</taxon>
        <taxon>Fungi</taxon>
        <taxon>Dikarya</taxon>
        <taxon>Basidiomycota</taxon>
        <taxon>Agaricomycotina</taxon>
        <taxon>Agaricomycetes</taxon>
        <taxon>Polyporales</taxon>
        <taxon>Phanerochaetaceae</taxon>
        <taxon>Phanerochaete</taxon>
    </lineage>
</organism>
<feature type="region of interest" description="Disordered" evidence="5">
    <location>
        <begin position="258"/>
        <end position="281"/>
    </location>
</feature>
<dbReference type="InterPro" id="IPR002893">
    <property type="entry name" value="Znf_MYND"/>
</dbReference>
<name>A0A9P3FZC1_9APHY</name>
<dbReference type="EMBL" id="BPQB01000002">
    <property type="protein sequence ID" value="GJE85351.1"/>
    <property type="molecule type" value="Genomic_DNA"/>
</dbReference>
<keyword evidence="2 4" id="KW-0863">Zinc-finger</keyword>
<dbReference type="Gene3D" id="6.10.140.2220">
    <property type="match status" value="1"/>
</dbReference>
<evidence type="ECO:0000313" key="8">
    <source>
        <dbReference type="Proteomes" id="UP000703269"/>
    </source>
</evidence>
<dbReference type="AlphaFoldDB" id="A0A9P3FZC1"/>
<keyword evidence="3" id="KW-0862">Zinc</keyword>
<keyword evidence="8" id="KW-1185">Reference proteome</keyword>
<gene>
    <name evidence="7" type="ORF">PsYK624_014300</name>
</gene>
<keyword evidence="1" id="KW-0479">Metal-binding</keyword>
<sequence length="281" mass="31531">MSTTSRKIDVEAKDIRHIFIKCKVCAKDRDAAGKKLSLCAGCQGTTYCGTACQKQDWPAHKASCLARREVLREEARLDEIVLAGAKNPSAVVLPTQIYADMRAFKIKFMAAIFQMTFNALNLRAKPDAWQANIVVTTLKRVRDPRPPAKSWQRYTIHAIEVMTRQRWATLTGEGMNYHLTQQAYERDLFLRGDKVGVIAYALRTPCMGLSVPWLHVNSTVGYEADSEETLNIEDAWEKTFRDTVERMCGRMAPLAITCPDEEQPAGSDSHGSNIEDSSDNL</sequence>
<proteinExistence type="predicted"/>
<dbReference type="Pfam" id="PF01753">
    <property type="entry name" value="zf-MYND"/>
    <property type="match status" value="1"/>
</dbReference>
<evidence type="ECO:0000256" key="2">
    <source>
        <dbReference type="ARBA" id="ARBA00022771"/>
    </source>
</evidence>